<dbReference type="PROSITE" id="PS51898">
    <property type="entry name" value="TYR_RECOMBINASE"/>
    <property type="match status" value="1"/>
</dbReference>
<dbReference type="Gene3D" id="1.10.443.10">
    <property type="entry name" value="Intergrase catalytic core"/>
    <property type="match status" value="1"/>
</dbReference>
<evidence type="ECO:0000256" key="2">
    <source>
        <dbReference type="ARBA" id="ARBA00023125"/>
    </source>
</evidence>
<dbReference type="InterPro" id="IPR050090">
    <property type="entry name" value="Tyrosine_recombinase_XerCD"/>
</dbReference>
<dbReference type="STRING" id="1936003.STSP2_01951"/>
<dbReference type="GO" id="GO:0006310">
    <property type="term" value="P:DNA recombination"/>
    <property type="evidence" value="ECO:0007669"/>
    <property type="project" value="UniProtKB-KW"/>
</dbReference>
<dbReference type="Proteomes" id="UP000189674">
    <property type="component" value="Chromosome"/>
</dbReference>
<dbReference type="SUPFAM" id="SSF56349">
    <property type="entry name" value="DNA breaking-rejoining enzymes"/>
    <property type="match status" value="1"/>
</dbReference>
<keyword evidence="2" id="KW-0238">DNA-binding</keyword>
<dbReference type="RefSeq" id="WP_169853112.1">
    <property type="nucleotide sequence ID" value="NZ_CP019791.1"/>
</dbReference>
<evidence type="ECO:0000256" key="1">
    <source>
        <dbReference type="ARBA" id="ARBA00008857"/>
    </source>
</evidence>
<dbReference type="CDD" id="cd00796">
    <property type="entry name" value="INT_Rci_Hp1_C"/>
    <property type="match status" value="1"/>
</dbReference>
<dbReference type="KEGG" id="alus:STSP2_01951"/>
<dbReference type="EMBL" id="CP019791">
    <property type="protein sequence ID" value="AQT68778.1"/>
    <property type="molecule type" value="Genomic_DNA"/>
</dbReference>
<sequence length="406" mass="47005">MQDAVRLWERPSRDGKSFTYYLIYIDDKGKRRQKSLGHANKRKAEQERTRLERHLRMGDRQALPMKLMELFEDYETRTQGQVKESSMLVAKNSMKTLVKAVGDIDYRSVRHEHGERLVQYCLDDGQTPATAAKKIRHLKRIFQLCVQRGQLDENPFRWVKTPKYSPQSINVLDSDAIIALLRAANSFVKCRTLDWDMLLRMALGTAMRRGELLNLTWSDIDTDAKTVTVAPKANTDSTWAWTPKDAERRTLPLTEELITLLGTAREESPDELPYVFISQERYATIQQKRTDGNWSQTDGTSPLNNFDRQWRRICKQADIEGTTFHDLRRTCLTNWLRSGLSELDVMNMAGHSSFETTRKFYLAVSDDLVDRTRRASEQALQQFSVANLLHTPVLRENEKSQSRISA</sequence>
<comment type="similarity">
    <text evidence="1">Belongs to the 'phage' integrase family.</text>
</comment>
<dbReference type="PANTHER" id="PTHR30349:SF64">
    <property type="entry name" value="PROPHAGE INTEGRASE INTD-RELATED"/>
    <property type="match status" value="1"/>
</dbReference>
<evidence type="ECO:0000259" key="4">
    <source>
        <dbReference type="PROSITE" id="PS51898"/>
    </source>
</evidence>
<accession>A0A1U9NM25</accession>
<evidence type="ECO:0000313" key="6">
    <source>
        <dbReference type="Proteomes" id="UP000189674"/>
    </source>
</evidence>
<name>A0A1U9NM25_9BACT</name>
<dbReference type="InterPro" id="IPR013762">
    <property type="entry name" value="Integrase-like_cat_sf"/>
</dbReference>
<dbReference type="PANTHER" id="PTHR30349">
    <property type="entry name" value="PHAGE INTEGRASE-RELATED"/>
    <property type="match status" value="1"/>
</dbReference>
<evidence type="ECO:0000313" key="5">
    <source>
        <dbReference type="EMBL" id="AQT68778.1"/>
    </source>
</evidence>
<evidence type="ECO:0000256" key="3">
    <source>
        <dbReference type="ARBA" id="ARBA00023172"/>
    </source>
</evidence>
<dbReference type="GO" id="GO:0003677">
    <property type="term" value="F:DNA binding"/>
    <property type="evidence" value="ECO:0007669"/>
    <property type="project" value="UniProtKB-KW"/>
</dbReference>
<dbReference type="GO" id="GO:0015074">
    <property type="term" value="P:DNA integration"/>
    <property type="evidence" value="ECO:0007669"/>
    <property type="project" value="InterPro"/>
</dbReference>
<protein>
    <submittedName>
        <fullName evidence="5">Tyrosine recombinase XerD</fullName>
    </submittedName>
</protein>
<dbReference type="Pfam" id="PF00589">
    <property type="entry name" value="Phage_integrase"/>
    <property type="match status" value="1"/>
</dbReference>
<reference evidence="6" key="1">
    <citation type="submission" date="2017-02" db="EMBL/GenBank/DDBJ databases">
        <title>Comparative genomics and description of representatives of a novel lineage of planctomycetes thriving in anoxic sediments.</title>
        <authorList>
            <person name="Spring S."/>
            <person name="Bunk B."/>
            <person name="Sproer C."/>
        </authorList>
    </citation>
    <scope>NUCLEOTIDE SEQUENCE [LARGE SCALE GENOMIC DNA]</scope>
    <source>
        <strain evidence="6">ST-NAGAB-D1</strain>
    </source>
</reference>
<dbReference type="InterPro" id="IPR011010">
    <property type="entry name" value="DNA_brk_join_enz"/>
</dbReference>
<dbReference type="InterPro" id="IPR010998">
    <property type="entry name" value="Integrase_recombinase_N"/>
</dbReference>
<keyword evidence="6" id="KW-1185">Reference proteome</keyword>
<organism evidence="5 6">
    <name type="scientific">Anaerohalosphaera lusitana</name>
    <dbReference type="NCBI Taxonomy" id="1936003"/>
    <lineage>
        <taxon>Bacteria</taxon>
        <taxon>Pseudomonadati</taxon>
        <taxon>Planctomycetota</taxon>
        <taxon>Phycisphaerae</taxon>
        <taxon>Sedimentisphaerales</taxon>
        <taxon>Anaerohalosphaeraceae</taxon>
        <taxon>Anaerohalosphaera</taxon>
    </lineage>
</organism>
<dbReference type="InterPro" id="IPR002104">
    <property type="entry name" value="Integrase_catalytic"/>
</dbReference>
<dbReference type="Gene3D" id="1.10.150.130">
    <property type="match status" value="1"/>
</dbReference>
<keyword evidence="3" id="KW-0233">DNA recombination</keyword>
<feature type="domain" description="Tyr recombinase" evidence="4">
    <location>
        <begin position="167"/>
        <end position="374"/>
    </location>
</feature>
<dbReference type="AlphaFoldDB" id="A0A1U9NM25"/>
<proteinExistence type="inferred from homology"/>
<gene>
    <name evidence="5" type="primary">xerD_2</name>
    <name evidence="5" type="ORF">STSP2_01951</name>
</gene>